<feature type="transmembrane region" description="Helical" evidence="1">
    <location>
        <begin position="172"/>
        <end position="192"/>
    </location>
</feature>
<dbReference type="RefSeq" id="WP_288185676.1">
    <property type="nucleotide sequence ID" value="NZ_LT608335.1"/>
</dbReference>
<gene>
    <name evidence="2" type="ORF">KL86SPO_70053</name>
</gene>
<accession>A0A212M011</accession>
<dbReference type="PANTHER" id="PTHR39556:SF1">
    <property type="entry name" value="PROTEIN, PUTATIVE-RELATED"/>
    <property type="match status" value="1"/>
</dbReference>
<keyword evidence="1" id="KW-0812">Transmembrane</keyword>
<feature type="transmembrane region" description="Helical" evidence="1">
    <location>
        <begin position="349"/>
        <end position="376"/>
    </location>
</feature>
<keyword evidence="1" id="KW-0472">Membrane</keyword>
<evidence type="ECO:0000313" key="2">
    <source>
        <dbReference type="EMBL" id="SCM83195.1"/>
    </source>
</evidence>
<name>A0A212M011_9FIRM</name>
<evidence type="ECO:0008006" key="3">
    <source>
        <dbReference type="Google" id="ProtNLM"/>
    </source>
</evidence>
<proteinExistence type="predicted"/>
<feature type="transmembrane region" description="Helical" evidence="1">
    <location>
        <begin position="98"/>
        <end position="122"/>
    </location>
</feature>
<keyword evidence="1" id="KW-1133">Transmembrane helix</keyword>
<dbReference type="EMBL" id="FMJE01000007">
    <property type="protein sequence ID" value="SCM83195.1"/>
    <property type="molecule type" value="Genomic_DNA"/>
</dbReference>
<organism evidence="2">
    <name type="scientific">uncultured Sporomusa sp</name>
    <dbReference type="NCBI Taxonomy" id="307249"/>
    <lineage>
        <taxon>Bacteria</taxon>
        <taxon>Bacillati</taxon>
        <taxon>Bacillota</taxon>
        <taxon>Negativicutes</taxon>
        <taxon>Selenomonadales</taxon>
        <taxon>Sporomusaceae</taxon>
        <taxon>Sporomusa</taxon>
        <taxon>environmental samples</taxon>
    </lineage>
</organism>
<feature type="transmembrane region" description="Helical" evidence="1">
    <location>
        <begin position="228"/>
        <end position="256"/>
    </location>
</feature>
<reference evidence="2" key="1">
    <citation type="submission" date="2016-08" db="EMBL/GenBank/DDBJ databases">
        <authorList>
            <person name="Seilhamer J.J."/>
        </authorList>
    </citation>
    <scope>NUCLEOTIDE SEQUENCE</scope>
    <source>
        <strain evidence="2">86</strain>
    </source>
</reference>
<dbReference type="PANTHER" id="PTHR39556">
    <property type="entry name" value="PROTEIN, PUTATIVE-RELATED"/>
    <property type="match status" value="1"/>
</dbReference>
<feature type="transmembrane region" description="Helical" evidence="1">
    <location>
        <begin position="34"/>
        <end position="54"/>
    </location>
</feature>
<evidence type="ECO:0000256" key="1">
    <source>
        <dbReference type="SAM" id="Phobius"/>
    </source>
</evidence>
<feature type="transmembrane region" description="Helical" evidence="1">
    <location>
        <begin position="388"/>
        <end position="405"/>
    </location>
</feature>
<dbReference type="Pfam" id="PF04165">
    <property type="entry name" value="DUF401"/>
    <property type="match status" value="1"/>
</dbReference>
<dbReference type="InterPro" id="IPR007294">
    <property type="entry name" value="DUF401"/>
</dbReference>
<dbReference type="AlphaFoldDB" id="A0A212M011"/>
<protein>
    <recommendedName>
        <fullName evidence="3">DUF401 family protein</fullName>
    </recommendedName>
</protein>
<sequence>MFAVLKIFLTLGLIVFLLNRKVKMGNAMLAGSGLLFVLSGLTLQHLGAALSNLVRSYSTWEILFALYFVMCLEHQLRTSGIIDGLMVTSRRLLRSDRILLPLMPAFLGFLPSLGGAIFSAPLVESASKPFNLKAETKTAINYWFRHVWEFSNPIFTSMLLASQLSGIPLSALIANMVWVTALSLVIGWLFFITPLKSRQITPQTAAATDSGGIDDTGYRYIALATGPILVNFVLIVFLKLSAALSMGLVVAAMALILRQPLQEVSAMLRHALDRKLLWGIAGILFFQHILQQSGAVQEIAALLNSLAVSNAVIIGAIAFAGGILTGTAQGFVVITFPFLLALAPGDINLVMFCFVAGSAGQMLSPAHLCLLVTLDYFKADFLKTLRPIAFLEVILVAAAYVVVALT</sequence>